<sequence length="157" mass="17085">MFSQFIMLLPMLASVWVIPVNMDDAVEKRQPPANQCPKINARWVPVHGGEKSGDICIISEANEDHSATFAGPVGGGGNNNVVVSTRAETIHDLDGSTLIQWAANMQNNMGHAAEFYASTSNTERGAPIVIEPGARAARLGYQNDYIEQLYLSIKWLS</sequence>
<proteinExistence type="predicted"/>
<gene>
    <name evidence="1" type="ORF">PTTW11_08486</name>
</gene>
<reference evidence="1" key="1">
    <citation type="submission" date="2021-02" db="EMBL/GenBank/DDBJ databases">
        <authorList>
            <person name="Syme A R."/>
            <person name="Syme A R."/>
            <person name="Moolhuijzen P."/>
        </authorList>
    </citation>
    <scope>NUCLEOTIDE SEQUENCE</scope>
    <source>
        <strain evidence="1">W1-1</strain>
    </source>
</reference>
<name>A0A6S6W9W6_9PLEO</name>
<protein>
    <submittedName>
        <fullName evidence="1">Uncharacterized protein</fullName>
    </submittedName>
</protein>
<evidence type="ECO:0000313" key="2">
    <source>
        <dbReference type="Proteomes" id="UP000472372"/>
    </source>
</evidence>
<accession>A0A6S6W9W6</accession>
<evidence type="ECO:0000313" key="1">
    <source>
        <dbReference type="EMBL" id="CAE7199601.1"/>
    </source>
</evidence>
<dbReference type="AlphaFoldDB" id="A0A6S6W9W6"/>
<organism evidence="1 2">
    <name type="scientific">Pyrenophora teres f. teres</name>
    <dbReference type="NCBI Taxonomy" id="97479"/>
    <lineage>
        <taxon>Eukaryota</taxon>
        <taxon>Fungi</taxon>
        <taxon>Dikarya</taxon>
        <taxon>Ascomycota</taxon>
        <taxon>Pezizomycotina</taxon>
        <taxon>Dothideomycetes</taxon>
        <taxon>Pleosporomycetidae</taxon>
        <taxon>Pleosporales</taxon>
        <taxon>Pleosporineae</taxon>
        <taxon>Pleosporaceae</taxon>
        <taxon>Pyrenophora</taxon>
    </lineage>
</organism>
<dbReference type="Proteomes" id="UP000472372">
    <property type="component" value="Chromosome 8"/>
</dbReference>
<dbReference type="EMBL" id="HG992984">
    <property type="protein sequence ID" value="CAE7199601.1"/>
    <property type="molecule type" value="Genomic_DNA"/>
</dbReference>